<sequence>MTTSCRDCRAGLDHCHGTIIRHSLRRSECTEPDCTSPELMPHAFVVDCDVVGCGCAEAIALAV</sequence>
<dbReference type="OrthoDB" id="3629104at2"/>
<protein>
    <submittedName>
        <fullName evidence="1">Uncharacterized protein</fullName>
    </submittedName>
</protein>
<evidence type="ECO:0000313" key="2">
    <source>
        <dbReference type="Proteomes" id="UP000093592"/>
    </source>
</evidence>
<proteinExistence type="predicted"/>
<gene>
    <name evidence="1" type="ORF">A5707_18765</name>
</gene>
<accession>A0A1A2ZEP5</accession>
<dbReference type="AlphaFoldDB" id="A0A1A2ZEP5"/>
<comment type="caution">
    <text evidence="1">The sequence shown here is derived from an EMBL/GenBank/DDBJ whole genome shotgun (WGS) entry which is preliminary data.</text>
</comment>
<dbReference type="Proteomes" id="UP000093592">
    <property type="component" value="Unassembled WGS sequence"/>
</dbReference>
<organism evidence="1 2">
    <name type="scientific">Mycobacterium kyorinense</name>
    <dbReference type="NCBI Taxonomy" id="487514"/>
    <lineage>
        <taxon>Bacteria</taxon>
        <taxon>Bacillati</taxon>
        <taxon>Actinomycetota</taxon>
        <taxon>Actinomycetes</taxon>
        <taxon>Mycobacteriales</taxon>
        <taxon>Mycobacteriaceae</taxon>
        <taxon>Mycobacterium</taxon>
    </lineage>
</organism>
<dbReference type="EMBL" id="LZKJ01000081">
    <property type="protein sequence ID" value="OBI47952.1"/>
    <property type="molecule type" value="Genomic_DNA"/>
</dbReference>
<reference evidence="2" key="1">
    <citation type="submission" date="2016-06" db="EMBL/GenBank/DDBJ databases">
        <authorList>
            <person name="Sutton G."/>
            <person name="Brinkac L."/>
            <person name="Sanka R."/>
            <person name="Adams M."/>
            <person name="Lau E."/>
            <person name="Sam S."/>
            <person name="Sreng N."/>
            <person name="Him V."/>
            <person name="Kerleguer A."/>
            <person name="Cheng S."/>
        </authorList>
    </citation>
    <scope>NUCLEOTIDE SEQUENCE [LARGE SCALE GENOMIC DNA]</scope>
    <source>
        <strain evidence="2">E861</strain>
    </source>
</reference>
<evidence type="ECO:0000313" key="1">
    <source>
        <dbReference type="EMBL" id="OBI47952.1"/>
    </source>
</evidence>
<name>A0A1A2ZEP5_9MYCO</name>
<dbReference type="RefSeq" id="WP_065014092.1">
    <property type="nucleotide sequence ID" value="NZ_LZKJ01000081.1"/>
</dbReference>